<dbReference type="InterPro" id="IPR011013">
    <property type="entry name" value="Gal_mutarotase_sf_dom"/>
</dbReference>
<dbReference type="SUPFAM" id="SSF74650">
    <property type="entry name" value="Galactose mutarotase-like"/>
    <property type="match status" value="1"/>
</dbReference>
<accession>A0A0U5BFD3</accession>
<dbReference type="GO" id="GO:0016853">
    <property type="term" value="F:isomerase activity"/>
    <property type="evidence" value="ECO:0007669"/>
    <property type="project" value="InterPro"/>
</dbReference>
<proteinExistence type="predicted"/>
<dbReference type="InterPro" id="IPR014718">
    <property type="entry name" value="GH-type_carb-bd"/>
</dbReference>
<dbReference type="KEGG" id="malk:MalAC0309_2441"/>
<evidence type="ECO:0000256" key="1">
    <source>
        <dbReference type="SAM" id="MobiDB-lite"/>
    </source>
</evidence>
<feature type="compositionally biased region" description="Polar residues" evidence="1">
    <location>
        <begin position="1"/>
        <end position="10"/>
    </location>
</feature>
<name>A0A0U5BFD3_9MICO</name>
<dbReference type="Proteomes" id="UP000218965">
    <property type="component" value="Chromosome"/>
</dbReference>
<evidence type="ECO:0000313" key="3">
    <source>
        <dbReference type="Proteomes" id="UP000218965"/>
    </source>
</evidence>
<evidence type="ECO:0000313" key="2">
    <source>
        <dbReference type="EMBL" id="BAU33281.1"/>
    </source>
</evidence>
<dbReference type="Pfam" id="PF01263">
    <property type="entry name" value="Aldose_epim"/>
    <property type="match status" value="1"/>
</dbReference>
<gene>
    <name evidence="2" type="ORF">MalAC0309_2441</name>
</gene>
<reference evidence="2 3" key="2">
    <citation type="submission" date="2016-01" db="EMBL/GenBank/DDBJ databases">
        <title>Microcella alkaliphila JAM AC0309 whole genome shotgun sequence.</title>
        <authorList>
            <person name="Kurata A."/>
            <person name="Hirose Y."/>
            <person name="Kishimoto N."/>
            <person name="Kobayashi T."/>
        </authorList>
    </citation>
    <scope>NUCLEOTIDE SEQUENCE [LARGE SCALE GENOMIC DNA]</scope>
    <source>
        <strain evidence="2 3">JAM AC0309</strain>
    </source>
</reference>
<dbReference type="Gene3D" id="2.70.98.10">
    <property type="match status" value="1"/>
</dbReference>
<dbReference type="GO" id="GO:0005975">
    <property type="term" value="P:carbohydrate metabolic process"/>
    <property type="evidence" value="ECO:0007669"/>
    <property type="project" value="InterPro"/>
</dbReference>
<sequence>MTTTDATSSFEPVPATGEQYHLHHDGSHGPVEAIITEVAASLRSLTVDGHALVPGYDENRLPPFGHGIILAPWPNRVRDGRWMHEGSAQQLDITEVDKNNAIHGLLRNTSYRLVERTEDSVTLGAAVVPQHGWPFRLWTTVTYRLTGNGVRVTHEVTNQGGQAAPYATGAHPFIAVGDHDVETLTITARTVDHVMVDERLNPVGMEPSAGTRFDLAVGPKVSDLELDDAWRVGRDDDGIIRTVLSALDGTETEVWQEGDWEWLQVFITRIFPGPDGPMTAIAVEPMTAPADALNSGLGLRWIEPGASWSGHWGICRPA</sequence>
<dbReference type="CDD" id="cd09022">
    <property type="entry name" value="Aldose_epim_Ec_YihR"/>
    <property type="match status" value="1"/>
</dbReference>
<reference evidence="3" key="1">
    <citation type="submission" date="2015-12" db="EMBL/GenBank/DDBJ databases">
        <authorList>
            <person name="Shamseldin A."/>
            <person name="Moawad H."/>
            <person name="Abd El-Rahim W.M."/>
            <person name="Sadowsky M.J."/>
        </authorList>
    </citation>
    <scope>NUCLEOTIDE SEQUENCE [LARGE SCALE GENOMIC DNA]</scope>
    <source>
        <strain evidence="3">JAM AC0309</strain>
    </source>
</reference>
<feature type="region of interest" description="Disordered" evidence="1">
    <location>
        <begin position="1"/>
        <end position="27"/>
    </location>
</feature>
<dbReference type="EMBL" id="AP017315">
    <property type="protein sequence ID" value="BAU33281.1"/>
    <property type="molecule type" value="Genomic_DNA"/>
</dbReference>
<dbReference type="InterPro" id="IPR008183">
    <property type="entry name" value="Aldose_1/G6P_1-epimerase"/>
</dbReference>
<dbReference type="AlphaFoldDB" id="A0A0U5BFD3"/>
<protein>
    <submittedName>
        <fullName evidence="2">Putative aldose-1-epimerase</fullName>
    </submittedName>
</protein>
<organism evidence="2 3">
    <name type="scientific">Microcella alkaliphila</name>
    <dbReference type="NCBI Taxonomy" id="279828"/>
    <lineage>
        <taxon>Bacteria</taxon>
        <taxon>Bacillati</taxon>
        <taxon>Actinomycetota</taxon>
        <taxon>Actinomycetes</taxon>
        <taxon>Micrococcales</taxon>
        <taxon>Microbacteriaceae</taxon>
        <taxon>Microcella</taxon>
    </lineage>
</organism>
<dbReference type="GO" id="GO:0030246">
    <property type="term" value="F:carbohydrate binding"/>
    <property type="evidence" value="ECO:0007669"/>
    <property type="project" value="InterPro"/>
</dbReference>
<dbReference type="InterPro" id="IPR037480">
    <property type="entry name" value="YihR-like"/>
</dbReference>
<dbReference type="RefSeq" id="WP_197702229.1">
    <property type="nucleotide sequence ID" value="NZ_AP017315.1"/>
</dbReference>